<dbReference type="InterPro" id="IPR035965">
    <property type="entry name" value="PAS-like_dom_sf"/>
</dbReference>
<evidence type="ECO:0000313" key="14">
    <source>
        <dbReference type="Proteomes" id="UP000054596"/>
    </source>
</evidence>
<evidence type="ECO:0000256" key="4">
    <source>
        <dbReference type="ARBA" id="ARBA00022553"/>
    </source>
</evidence>
<dbReference type="PROSITE" id="PS50109">
    <property type="entry name" value="HIS_KIN"/>
    <property type="match status" value="1"/>
</dbReference>
<keyword evidence="6 13" id="KW-0418">Kinase</keyword>
<evidence type="ECO:0000259" key="12">
    <source>
        <dbReference type="PROSITE" id="PS50113"/>
    </source>
</evidence>
<dbReference type="CDD" id="cd00130">
    <property type="entry name" value="PAS"/>
    <property type="match status" value="1"/>
</dbReference>
<dbReference type="CDD" id="cd17580">
    <property type="entry name" value="REC_2_DhkD-like"/>
    <property type="match status" value="1"/>
</dbReference>
<keyword evidence="4 7" id="KW-0597">Phosphoprotein</keyword>
<dbReference type="FunFam" id="3.30.565.10:FF:000006">
    <property type="entry name" value="Sensor histidine kinase WalK"/>
    <property type="match status" value="1"/>
</dbReference>
<keyword evidence="14" id="KW-1185">Reference proteome</keyword>
<evidence type="ECO:0000256" key="2">
    <source>
        <dbReference type="ARBA" id="ARBA00004429"/>
    </source>
</evidence>
<feature type="compositionally biased region" description="Basic residues" evidence="8">
    <location>
        <begin position="1"/>
        <end position="17"/>
    </location>
</feature>
<comment type="caution">
    <text evidence="13">The sequence shown here is derived from an EMBL/GenBank/DDBJ whole genome shotgun (WGS) entry which is preliminary data.</text>
</comment>
<dbReference type="Pfam" id="PF02518">
    <property type="entry name" value="HATPase_c"/>
    <property type="match status" value="1"/>
</dbReference>
<dbReference type="Proteomes" id="UP000054596">
    <property type="component" value="Unassembled WGS sequence"/>
</dbReference>
<dbReference type="InterPro" id="IPR001789">
    <property type="entry name" value="Sig_transdc_resp-reg_receiver"/>
</dbReference>
<proteinExistence type="predicted"/>
<dbReference type="CDD" id="cd00075">
    <property type="entry name" value="HATPase"/>
    <property type="match status" value="1"/>
</dbReference>
<evidence type="ECO:0000259" key="11">
    <source>
        <dbReference type="PROSITE" id="PS50112"/>
    </source>
</evidence>
<organism evidence="13 14">
    <name type="scientific">Caballeronia glebae</name>
    <dbReference type="NCBI Taxonomy" id="1777143"/>
    <lineage>
        <taxon>Bacteria</taxon>
        <taxon>Pseudomonadati</taxon>
        <taxon>Pseudomonadota</taxon>
        <taxon>Betaproteobacteria</taxon>
        <taxon>Burkholderiales</taxon>
        <taxon>Burkholderiaceae</taxon>
        <taxon>Caballeronia</taxon>
    </lineage>
</organism>
<dbReference type="Gene3D" id="3.30.565.10">
    <property type="entry name" value="Histidine kinase-like ATPase, C-terminal domain"/>
    <property type="match status" value="1"/>
</dbReference>
<protein>
    <recommendedName>
        <fullName evidence="3">histidine kinase</fullName>
        <ecNumber evidence="3">2.7.13.3</ecNumber>
    </recommendedName>
</protein>
<accession>A0A158CX04</accession>
<dbReference type="PRINTS" id="PR00344">
    <property type="entry name" value="BCTRLSENSOR"/>
</dbReference>
<evidence type="ECO:0000256" key="6">
    <source>
        <dbReference type="ARBA" id="ARBA00022777"/>
    </source>
</evidence>
<dbReference type="RefSeq" id="WP_086972894.1">
    <property type="nucleotide sequence ID" value="NZ_FCOJ02000060.1"/>
</dbReference>
<evidence type="ECO:0000256" key="7">
    <source>
        <dbReference type="PROSITE-ProRule" id="PRU00169"/>
    </source>
</evidence>
<dbReference type="Pfam" id="PF00512">
    <property type="entry name" value="HisKA"/>
    <property type="match status" value="1"/>
</dbReference>
<dbReference type="Pfam" id="PF00072">
    <property type="entry name" value="Response_reg"/>
    <property type="match status" value="1"/>
</dbReference>
<dbReference type="InterPro" id="IPR000700">
    <property type="entry name" value="PAS-assoc_C"/>
</dbReference>
<dbReference type="SUPFAM" id="SSF55874">
    <property type="entry name" value="ATPase domain of HSP90 chaperone/DNA topoisomerase II/histidine kinase"/>
    <property type="match status" value="1"/>
</dbReference>
<dbReference type="PROSITE" id="PS50110">
    <property type="entry name" value="RESPONSE_REGULATORY"/>
    <property type="match status" value="1"/>
</dbReference>
<dbReference type="STRING" id="1777143.AWB82_05927"/>
<dbReference type="InterPro" id="IPR036097">
    <property type="entry name" value="HisK_dim/P_sf"/>
</dbReference>
<dbReference type="Pfam" id="PF13426">
    <property type="entry name" value="PAS_9"/>
    <property type="match status" value="1"/>
</dbReference>
<feature type="domain" description="Histidine kinase" evidence="9">
    <location>
        <begin position="160"/>
        <end position="380"/>
    </location>
</feature>
<dbReference type="CDD" id="cd00082">
    <property type="entry name" value="HisKA"/>
    <property type="match status" value="1"/>
</dbReference>
<sequence length="527" mass="58020">MTFNRSVRRKATRHKPARPQAADDDNFKLMLDAVRDYAIFKLTETGIVTTWNTGAQRLKGYSAGEIIGKHFSVFYPSDKIEMGWPEEELRRAIATGQYAEEGWRVKKDGSLFWASVVISAIRNSAGEVTGFAKVTRDMTERRRLEELEASSRRMNEFLALLSHELRNPLAPIRNAVGVLQRVASPGPEILERTKTVIDRQLTHVTRLVDDLLEAGRITTGKVKVHTAPIRIQDVVDRAVEGLQTQAESKGQALDVRMPDEPLHVQADHARLVQVFQNLLDNAFKYTPAGGRIQLEVLSEDRFVSIRVKDNGRGIEAQSLDSVFDLFVQEKDPTSAKDEGGLGIGLTLARSLVELHGGRIQAHSPGRGLGSTFTVSLPVLERTSPPEQGAYPLQHYGASVLKVLVVDDNEDSADSMAMLLEVDGHTVKTAYGGTQAVDIAAAFQPELILLDLSMPLMTGYEAIPLLRDAVRNDHLLVAAMTGYGLEADKARTSAAGFDAHLTKPVDLRALEAVLTLAQERKESGKKLH</sequence>
<name>A0A158CX04_9BURK</name>
<dbReference type="EMBL" id="FCOJ02000060">
    <property type="protein sequence ID" value="SAK86839.1"/>
    <property type="molecule type" value="Genomic_DNA"/>
</dbReference>
<dbReference type="InterPro" id="IPR000014">
    <property type="entry name" value="PAS"/>
</dbReference>
<dbReference type="InterPro" id="IPR036890">
    <property type="entry name" value="HATPase_C_sf"/>
</dbReference>
<feature type="modified residue" description="4-aspartylphosphate" evidence="7">
    <location>
        <position position="450"/>
    </location>
</feature>
<dbReference type="GO" id="GO:0005886">
    <property type="term" value="C:plasma membrane"/>
    <property type="evidence" value="ECO:0007669"/>
    <property type="project" value="UniProtKB-SubCell"/>
</dbReference>
<feature type="region of interest" description="Disordered" evidence="8">
    <location>
        <begin position="1"/>
        <end position="21"/>
    </location>
</feature>
<evidence type="ECO:0000256" key="8">
    <source>
        <dbReference type="SAM" id="MobiDB-lite"/>
    </source>
</evidence>
<dbReference type="PROSITE" id="PS50113">
    <property type="entry name" value="PAC"/>
    <property type="match status" value="1"/>
</dbReference>
<dbReference type="AlphaFoldDB" id="A0A158CX04"/>
<evidence type="ECO:0000259" key="10">
    <source>
        <dbReference type="PROSITE" id="PS50110"/>
    </source>
</evidence>
<dbReference type="PANTHER" id="PTHR43547:SF2">
    <property type="entry name" value="HYBRID SIGNAL TRANSDUCTION HISTIDINE KINASE C"/>
    <property type="match status" value="1"/>
</dbReference>
<dbReference type="Gene3D" id="3.40.50.2300">
    <property type="match status" value="1"/>
</dbReference>
<dbReference type="SMART" id="SM00388">
    <property type="entry name" value="HisKA"/>
    <property type="match status" value="1"/>
</dbReference>
<feature type="domain" description="Response regulatory" evidence="10">
    <location>
        <begin position="401"/>
        <end position="517"/>
    </location>
</feature>
<dbReference type="OrthoDB" id="9768069at2"/>
<feature type="domain" description="PAC" evidence="12">
    <location>
        <begin position="98"/>
        <end position="150"/>
    </location>
</feature>
<dbReference type="NCBIfam" id="TIGR00229">
    <property type="entry name" value="sensory_box"/>
    <property type="match status" value="1"/>
</dbReference>
<reference evidence="13" key="1">
    <citation type="submission" date="2016-01" db="EMBL/GenBank/DDBJ databases">
        <authorList>
            <person name="Peeters C."/>
        </authorList>
    </citation>
    <scope>NUCLEOTIDE SEQUENCE [LARGE SCALE GENOMIC DNA]</scope>
    <source>
        <strain evidence="13">LMG 29325</strain>
    </source>
</reference>
<dbReference type="InterPro" id="IPR005467">
    <property type="entry name" value="His_kinase_dom"/>
</dbReference>
<evidence type="ECO:0000259" key="9">
    <source>
        <dbReference type="PROSITE" id="PS50109"/>
    </source>
</evidence>
<dbReference type="InterPro" id="IPR003594">
    <property type="entry name" value="HATPase_dom"/>
</dbReference>
<dbReference type="SUPFAM" id="SSF52172">
    <property type="entry name" value="CheY-like"/>
    <property type="match status" value="1"/>
</dbReference>
<evidence type="ECO:0000256" key="1">
    <source>
        <dbReference type="ARBA" id="ARBA00000085"/>
    </source>
</evidence>
<evidence type="ECO:0000256" key="5">
    <source>
        <dbReference type="ARBA" id="ARBA00022679"/>
    </source>
</evidence>
<dbReference type="PROSITE" id="PS50112">
    <property type="entry name" value="PAS"/>
    <property type="match status" value="1"/>
</dbReference>
<dbReference type="InterPro" id="IPR011006">
    <property type="entry name" value="CheY-like_superfamily"/>
</dbReference>
<comment type="catalytic activity">
    <reaction evidence="1">
        <text>ATP + protein L-histidine = ADP + protein N-phospho-L-histidine.</text>
        <dbReference type="EC" id="2.7.13.3"/>
    </reaction>
</comment>
<dbReference type="InterPro" id="IPR004358">
    <property type="entry name" value="Sig_transdc_His_kin-like_C"/>
</dbReference>
<dbReference type="SMART" id="SM00448">
    <property type="entry name" value="REC"/>
    <property type="match status" value="1"/>
</dbReference>
<dbReference type="InterPro" id="IPR003661">
    <property type="entry name" value="HisK_dim/P_dom"/>
</dbReference>
<gene>
    <name evidence="13" type="ORF">AWB82_05927</name>
</gene>
<dbReference type="SUPFAM" id="SSF47384">
    <property type="entry name" value="Homodimeric domain of signal transducing histidine kinase"/>
    <property type="match status" value="1"/>
</dbReference>
<keyword evidence="5" id="KW-0808">Transferase</keyword>
<dbReference type="SUPFAM" id="SSF55785">
    <property type="entry name" value="PYP-like sensor domain (PAS domain)"/>
    <property type="match status" value="1"/>
</dbReference>
<feature type="domain" description="PAS" evidence="11">
    <location>
        <begin position="23"/>
        <end position="96"/>
    </location>
</feature>
<dbReference type="EC" id="2.7.13.3" evidence="3"/>
<dbReference type="Gene3D" id="1.10.287.130">
    <property type="match status" value="1"/>
</dbReference>
<evidence type="ECO:0000313" key="13">
    <source>
        <dbReference type="EMBL" id="SAK86839.1"/>
    </source>
</evidence>
<dbReference type="Gene3D" id="3.30.450.20">
    <property type="entry name" value="PAS domain"/>
    <property type="match status" value="1"/>
</dbReference>
<dbReference type="GO" id="GO:0000155">
    <property type="term" value="F:phosphorelay sensor kinase activity"/>
    <property type="evidence" value="ECO:0007669"/>
    <property type="project" value="InterPro"/>
</dbReference>
<dbReference type="PANTHER" id="PTHR43547">
    <property type="entry name" value="TWO-COMPONENT HISTIDINE KINASE"/>
    <property type="match status" value="1"/>
</dbReference>
<evidence type="ECO:0000256" key="3">
    <source>
        <dbReference type="ARBA" id="ARBA00012438"/>
    </source>
</evidence>
<comment type="subcellular location">
    <subcellularLocation>
        <location evidence="2">Cell inner membrane</location>
        <topology evidence="2">Multi-pass membrane protein</topology>
    </subcellularLocation>
</comment>
<dbReference type="SMART" id="SM00387">
    <property type="entry name" value="HATPase_c"/>
    <property type="match status" value="1"/>
</dbReference>